<dbReference type="SMART" id="SM01005">
    <property type="entry name" value="Ala_racemase_C"/>
    <property type="match status" value="1"/>
</dbReference>
<dbReference type="Pfam" id="PF00842">
    <property type="entry name" value="Ala_racemase_C"/>
    <property type="match status" value="1"/>
</dbReference>
<comment type="cofactor">
    <cofactor evidence="2 5 6">
        <name>pyridoxal 5'-phosphate</name>
        <dbReference type="ChEBI" id="CHEBI:597326"/>
    </cofactor>
</comment>
<comment type="pathway">
    <text evidence="5">Amino-acid biosynthesis; D-alanine biosynthesis; D-alanine from L-alanine: step 1/1.</text>
</comment>
<evidence type="ECO:0000256" key="2">
    <source>
        <dbReference type="ARBA" id="ARBA00001933"/>
    </source>
</evidence>
<dbReference type="InterPro" id="IPR000821">
    <property type="entry name" value="Ala_racemase"/>
</dbReference>
<dbReference type="GO" id="GO:0030632">
    <property type="term" value="P:D-alanine biosynthetic process"/>
    <property type="evidence" value="ECO:0007669"/>
    <property type="project" value="UniProtKB-UniRule"/>
</dbReference>
<feature type="domain" description="Alanine racemase C-terminal" evidence="8">
    <location>
        <begin position="245"/>
        <end position="370"/>
    </location>
</feature>
<name>A0A023DF80_9BACL</name>
<feature type="modified residue" description="N6-(pyridoxal phosphate)lysine" evidence="5 6">
    <location>
        <position position="40"/>
    </location>
</feature>
<evidence type="ECO:0000259" key="8">
    <source>
        <dbReference type="SMART" id="SM01005"/>
    </source>
</evidence>
<dbReference type="GO" id="GO:0005829">
    <property type="term" value="C:cytosol"/>
    <property type="evidence" value="ECO:0007669"/>
    <property type="project" value="TreeGrafter"/>
</dbReference>
<evidence type="ECO:0000256" key="5">
    <source>
        <dbReference type="HAMAP-Rule" id="MF_01201"/>
    </source>
</evidence>
<dbReference type="CDD" id="cd00430">
    <property type="entry name" value="PLPDE_III_AR"/>
    <property type="match status" value="1"/>
</dbReference>
<dbReference type="SUPFAM" id="SSF50621">
    <property type="entry name" value="Alanine racemase C-terminal domain-like"/>
    <property type="match status" value="1"/>
</dbReference>
<accession>A0A023DF80</accession>
<evidence type="ECO:0000313" key="10">
    <source>
        <dbReference type="Proteomes" id="UP000023561"/>
    </source>
</evidence>
<dbReference type="InterPro" id="IPR011079">
    <property type="entry name" value="Ala_racemase_C"/>
</dbReference>
<dbReference type="InterPro" id="IPR009006">
    <property type="entry name" value="Ala_racemase/Decarboxylase_C"/>
</dbReference>
<dbReference type="PROSITE" id="PS00395">
    <property type="entry name" value="ALANINE_RACEMASE"/>
    <property type="match status" value="1"/>
</dbReference>
<evidence type="ECO:0000256" key="7">
    <source>
        <dbReference type="PIRSR" id="PIRSR600821-52"/>
    </source>
</evidence>
<comment type="catalytic activity">
    <reaction evidence="1 5">
        <text>L-alanine = D-alanine</text>
        <dbReference type="Rhea" id="RHEA:20249"/>
        <dbReference type="ChEBI" id="CHEBI:57416"/>
        <dbReference type="ChEBI" id="CHEBI:57972"/>
        <dbReference type="EC" id="5.1.1.1"/>
    </reaction>
</comment>
<evidence type="ECO:0000256" key="3">
    <source>
        <dbReference type="ARBA" id="ARBA00022898"/>
    </source>
</evidence>
<dbReference type="EMBL" id="BAWO01000029">
    <property type="protein sequence ID" value="GAJ39915.1"/>
    <property type="molecule type" value="Genomic_DNA"/>
</dbReference>
<reference evidence="9 10" key="1">
    <citation type="submission" date="2014-04" db="EMBL/GenBank/DDBJ databases">
        <title>Whole genome shotgun sequence of Geobacillus caldoxylosilyticus NBRC 107762.</title>
        <authorList>
            <person name="Hosoyama A."/>
            <person name="Hosoyama Y."/>
            <person name="Katano-Makiyama Y."/>
            <person name="Tsuchikane K."/>
            <person name="Ohji S."/>
            <person name="Ichikawa N."/>
            <person name="Yamazoe A."/>
            <person name="Fujita N."/>
        </authorList>
    </citation>
    <scope>NUCLEOTIDE SEQUENCE [LARGE SCALE GENOMIC DNA]</scope>
    <source>
        <strain evidence="9 10">NBRC 107762</strain>
    </source>
</reference>
<dbReference type="Proteomes" id="UP000023561">
    <property type="component" value="Unassembled WGS sequence"/>
</dbReference>
<evidence type="ECO:0000256" key="4">
    <source>
        <dbReference type="ARBA" id="ARBA00023235"/>
    </source>
</evidence>
<feature type="binding site" evidence="5 7">
    <location>
        <position position="313"/>
    </location>
    <ligand>
        <name>substrate</name>
    </ligand>
</feature>
<keyword evidence="10" id="KW-1185">Reference proteome</keyword>
<dbReference type="UniPathway" id="UPA00042">
    <property type="reaction ID" value="UER00497"/>
</dbReference>
<dbReference type="HAMAP" id="MF_01201">
    <property type="entry name" value="Ala_racemase"/>
    <property type="match status" value="1"/>
</dbReference>
<feature type="active site" description="Proton acceptor; specific for L-alanine" evidence="5">
    <location>
        <position position="266"/>
    </location>
</feature>
<dbReference type="NCBIfam" id="TIGR00492">
    <property type="entry name" value="alr"/>
    <property type="match status" value="1"/>
</dbReference>
<dbReference type="Gene3D" id="3.20.20.10">
    <property type="entry name" value="Alanine racemase"/>
    <property type="match status" value="1"/>
</dbReference>
<feature type="active site" description="Proton acceptor; specific for D-alanine" evidence="5">
    <location>
        <position position="40"/>
    </location>
</feature>
<comment type="function">
    <text evidence="5">Catalyzes the interconversion of L-alanine and D-alanine. May also act on other amino acids.</text>
</comment>
<proteinExistence type="inferred from homology"/>
<feature type="binding site" evidence="5 7">
    <location>
        <position position="137"/>
    </location>
    <ligand>
        <name>substrate</name>
    </ligand>
</feature>
<dbReference type="FunFam" id="2.40.37.10:FF:000006">
    <property type="entry name" value="Alanine racemase"/>
    <property type="match status" value="1"/>
</dbReference>
<dbReference type="PRINTS" id="PR00992">
    <property type="entry name" value="ALARACEMASE"/>
</dbReference>
<evidence type="ECO:0000256" key="6">
    <source>
        <dbReference type="PIRSR" id="PIRSR600821-50"/>
    </source>
</evidence>
<dbReference type="GO" id="GO:0009252">
    <property type="term" value="P:peptidoglycan biosynthetic process"/>
    <property type="evidence" value="ECO:0007669"/>
    <property type="project" value="TreeGrafter"/>
</dbReference>
<gene>
    <name evidence="9" type="primary">alr</name>
    <name evidence="9" type="ORF">GCA01S_029_00930</name>
</gene>
<comment type="similarity">
    <text evidence="5">Belongs to the alanine racemase family.</text>
</comment>
<dbReference type="InterPro" id="IPR001608">
    <property type="entry name" value="Ala_racemase_N"/>
</dbReference>
<organism evidence="9 10">
    <name type="scientific">Parageobacillus caldoxylosilyticus NBRC 107762</name>
    <dbReference type="NCBI Taxonomy" id="1220594"/>
    <lineage>
        <taxon>Bacteria</taxon>
        <taxon>Bacillati</taxon>
        <taxon>Bacillota</taxon>
        <taxon>Bacilli</taxon>
        <taxon>Bacillales</taxon>
        <taxon>Anoxybacillaceae</taxon>
        <taxon>Saccharococcus</taxon>
    </lineage>
</organism>
<dbReference type="Pfam" id="PF01168">
    <property type="entry name" value="Ala_racemase_N"/>
    <property type="match status" value="1"/>
</dbReference>
<keyword evidence="4 5" id="KW-0413">Isomerase</keyword>
<dbReference type="PANTHER" id="PTHR30511:SF0">
    <property type="entry name" value="ALANINE RACEMASE, CATABOLIC-RELATED"/>
    <property type="match status" value="1"/>
</dbReference>
<dbReference type="InterPro" id="IPR020622">
    <property type="entry name" value="Ala_racemase_pyridoxalP-BS"/>
</dbReference>
<dbReference type="GO" id="GO:0008784">
    <property type="term" value="F:alanine racemase activity"/>
    <property type="evidence" value="ECO:0007669"/>
    <property type="project" value="UniProtKB-UniRule"/>
</dbReference>
<dbReference type="Gene3D" id="2.40.37.10">
    <property type="entry name" value="Lyase, Ornithine Decarboxylase, Chain A, domain 1"/>
    <property type="match status" value="1"/>
</dbReference>
<comment type="caution">
    <text evidence="9">The sequence shown here is derived from an EMBL/GenBank/DDBJ whole genome shotgun (WGS) entry which is preliminary data.</text>
</comment>
<dbReference type="EC" id="5.1.1.1" evidence="5"/>
<sequence>MMNSFYRDTWAEIDLDAIYYNVSQLKKLLPDETCIMAVVKANAYGHGDAQVAKTALEAGASYLAVAFLDEALALREKGITAPILVLGASRPSDVHLAAKHKISLTVFQPDWVEQAADLYKGTERVRFHLKMDTGMGRLGVREEAETKRIVELIDGHPYFSLEGVYTHFATADEINTDYFSFQYRRFLQMLEWLPYKPPMIHCGNSATALRFPDKVFNMVRFGISMYGLSPSPAIKPYLPYELKEAFSLHSRLVHVKKLQPGEKVSYGATYTAETEQWIGTVPIGYADGWLRKLQNFHVLVNGKKAPIVGRICMDQLMIRLPEPMPVGTKVTLIGRQGDEYISVDDVAQYLGTINYEVPCTVSYRVPRIFFRNKSIMEVRNVVLNGNDYV</sequence>
<dbReference type="InterPro" id="IPR029066">
    <property type="entry name" value="PLP-binding_barrel"/>
</dbReference>
<dbReference type="PANTHER" id="PTHR30511">
    <property type="entry name" value="ALANINE RACEMASE"/>
    <property type="match status" value="1"/>
</dbReference>
<dbReference type="SUPFAM" id="SSF51419">
    <property type="entry name" value="PLP-binding barrel"/>
    <property type="match status" value="1"/>
</dbReference>
<dbReference type="GO" id="GO:0030170">
    <property type="term" value="F:pyridoxal phosphate binding"/>
    <property type="evidence" value="ECO:0007669"/>
    <property type="project" value="UniProtKB-UniRule"/>
</dbReference>
<evidence type="ECO:0000313" key="9">
    <source>
        <dbReference type="EMBL" id="GAJ39915.1"/>
    </source>
</evidence>
<dbReference type="FunFam" id="3.20.20.10:FF:000002">
    <property type="entry name" value="Alanine racemase"/>
    <property type="match status" value="1"/>
</dbReference>
<evidence type="ECO:0000256" key="1">
    <source>
        <dbReference type="ARBA" id="ARBA00000316"/>
    </source>
</evidence>
<dbReference type="AlphaFoldDB" id="A0A023DF80"/>
<protein>
    <recommendedName>
        <fullName evidence="5">Alanine racemase</fullName>
        <ecNumber evidence="5">5.1.1.1</ecNumber>
    </recommendedName>
</protein>
<keyword evidence="3 5" id="KW-0663">Pyridoxal phosphate</keyword>